<dbReference type="InParanoid" id="A0A2K3DL30"/>
<evidence type="ECO:0000313" key="3">
    <source>
        <dbReference type="EMBL" id="PNW81254.1"/>
    </source>
</evidence>
<name>A0A2K3DL30_CHLRE</name>
<organism evidence="3 4">
    <name type="scientific">Chlamydomonas reinhardtii</name>
    <name type="common">Chlamydomonas smithii</name>
    <dbReference type="NCBI Taxonomy" id="3055"/>
    <lineage>
        <taxon>Eukaryota</taxon>
        <taxon>Viridiplantae</taxon>
        <taxon>Chlorophyta</taxon>
        <taxon>core chlorophytes</taxon>
        <taxon>Chlorophyceae</taxon>
        <taxon>CS clade</taxon>
        <taxon>Chlamydomonadales</taxon>
        <taxon>Chlamydomonadaceae</taxon>
        <taxon>Chlamydomonas</taxon>
    </lineage>
</organism>
<feature type="domain" description="S1 motif" evidence="2">
    <location>
        <begin position="174"/>
        <end position="242"/>
    </location>
</feature>
<evidence type="ECO:0000256" key="1">
    <source>
        <dbReference type="SAM" id="MobiDB-lite"/>
    </source>
</evidence>
<dbReference type="SUPFAM" id="SSF50249">
    <property type="entry name" value="Nucleic acid-binding proteins"/>
    <property type="match status" value="1"/>
</dbReference>
<dbReference type="InterPro" id="IPR012340">
    <property type="entry name" value="NA-bd_OB-fold"/>
</dbReference>
<keyword evidence="4" id="KW-1185">Reference proteome</keyword>
<evidence type="ECO:0000313" key="4">
    <source>
        <dbReference type="Proteomes" id="UP000006906"/>
    </source>
</evidence>
<dbReference type="PANTHER" id="PTHR36371">
    <property type="entry name" value="PROTEIN PLASTID TRANSCRIPTIONALLY ACTIVE 10"/>
    <property type="match status" value="1"/>
</dbReference>
<dbReference type="GeneID" id="5718158"/>
<dbReference type="PaxDb" id="3055-EDP03936"/>
<feature type="compositionally biased region" description="Acidic residues" evidence="1">
    <location>
        <begin position="322"/>
        <end position="334"/>
    </location>
</feature>
<dbReference type="EMBL" id="CM008968">
    <property type="protein sequence ID" value="PNW81254.1"/>
    <property type="molecule type" value="Genomic_DNA"/>
</dbReference>
<dbReference type="Gramene" id="PNW81254">
    <property type="protein sequence ID" value="PNW81254"/>
    <property type="gene ID" value="CHLRE_07g348500v5"/>
</dbReference>
<feature type="region of interest" description="Disordered" evidence="1">
    <location>
        <begin position="318"/>
        <end position="343"/>
    </location>
</feature>
<protein>
    <recommendedName>
        <fullName evidence="2">S1 motif domain-containing protein</fullName>
    </recommendedName>
</protein>
<dbReference type="RefSeq" id="XP_042923079.1">
    <property type="nucleotide sequence ID" value="XM_043064511.1"/>
</dbReference>
<feature type="region of interest" description="Disordered" evidence="1">
    <location>
        <begin position="1"/>
        <end position="21"/>
    </location>
</feature>
<dbReference type="GO" id="GO:0000427">
    <property type="term" value="C:plastid-encoded plastid RNA polymerase complex"/>
    <property type="evidence" value="ECO:0007669"/>
    <property type="project" value="InterPro"/>
</dbReference>
<dbReference type="ExpressionAtlas" id="A0A2K3DL30">
    <property type="expression patterns" value="baseline"/>
</dbReference>
<gene>
    <name evidence="3" type="ORF">CHLRE_07g348500v5</name>
</gene>
<dbReference type="STRING" id="3055.A0A2K3DL30"/>
<reference evidence="3 4" key="1">
    <citation type="journal article" date="2007" name="Science">
        <title>The Chlamydomonas genome reveals the evolution of key animal and plant functions.</title>
        <authorList>
            <person name="Merchant S.S."/>
            <person name="Prochnik S.E."/>
            <person name="Vallon O."/>
            <person name="Harris E.H."/>
            <person name="Karpowicz S.J."/>
            <person name="Witman G.B."/>
            <person name="Terry A."/>
            <person name="Salamov A."/>
            <person name="Fritz-Laylin L.K."/>
            <person name="Marechal-Drouard L."/>
            <person name="Marshall W.F."/>
            <person name="Qu L.H."/>
            <person name="Nelson D.R."/>
            <person name="Sanderfoot A.A."/>
            <person name="Spalding M.H."/>
            <person name="Kapitonov V.V."/>
            <person name="Ren Q."/>
            <person name="Ferris P."/>
            <person name="Lindquist E."/>
            <person name="Shapiro H."/>
            <person name="Lucas S.M."/>
            <person name="Grimwood J."/>
            <person name="Schmutz J."/>
            <person name="Cardol P."/>
            <person name="Cerutti H."/>
            <person name="Chanfreau G."/>
            <person name="Chen C.L."/>
            <person name="Cognat V."/>
            <person name="Croft M.T."/>
            <person name="Dent R."/>
            <person name="Dutcher S."/>
            <person name="Fernandez E."/>
            <person name="Fukuzawa H."/>
            <person name="Gonzalez-Ballester D."/>
            <person name="Gonzalez-Halphen D."/>
            <person name="Hallmann A."/>
            <person name="Hanikenne M."/>
            <person name="Hippler M."/>
            <person name="Inwood W."/>
            <person name="Jabbari K."/>
            <person name="Kalanon M."/>
            <person name="Kuras R."/>
            <person name="Lefebvre P.A."/>
            <person name="Lemaire S.D."/>
            <person name="Lobanov A.V."/>
            <person name="Lohr M."/>
            <person name="Manuell A."/>
            <person name="Meier I."/>
            <person name="Mets L."/>
            <person name="Mittag M."/>
            <person name="Mittelmeier T."/>
            <person name="Moroney J.V."/>
            <person name="Moseley J."/>
            <person name="Napoli C."/>
            <person name="Nedelcu A.M."/>
            <person name="Niyogi K."/>
            <person name="Novoselov S.V."/>
            <person name="Paulsen I.T."/>
            <person name="Pazour G."/>
            <person name="Purton S."/>
            <person name="Ral J.P."/>
            <person name="Riano-Pachon D.M."/>
            <person name="Riekhof W."/>
            <person name="Rymarquis L."/>
            <person name="Schroda M."/>
            <person name="Stern D."/>
            <person name="Umen J."/>
            <person name="Willows R."/>
            <person name="Wilson N."/>
            <person name="Zimmer S.L."/>
            <person name="Allmer J."/>
            <person name="Balk J."/>
            <person name="Bisova K."/>
            <person name="Chen C.J."/>
            <person name="Elias M."/>
            <person name="Gendler K."/>
            <person name="Hauser C."/>
            <person name="Lamb M.R."/>
            <person name="Ledford H."/>
            <person name="Long J.C."/>
            <person name="Minagawa J."/>
            <person name="Page M.D."/>
            <person name="Pan J."/>
            <person name="Pootakham W."/>
            <person name="Roje S."/>
            <person name="Rose A."/>
            <person name="Stahlberg E."/>
            <person name="Terauchi A.M."/>
            <person name="Yang P."/>
            <person name="Ball S."/>
            <person name="Bowler C."/>
            <person name="Dieckmann C.L."/>
            <person name="Gladyshev V.N."/>
            <person name="Green P."/>
            <person name="Jorgensen R."/>
            <person name="Mayfield S."/>
            <person name="Mueller-Roeber B."/>
            <person name="Rajamani S."/>
            <person name="Sayre R.T."/>
            <person name="Brokstein P."/>
            <person name="Dubchak I."/>
            <person name="Goodstein D."/>
            <person name="Hornick L."/>
            <person name="Huang Y.W."/>
            <person name="Jhaveri J."/>
            <person name="Luo Y."/>
            <person name="Martinez D."/>
            <person name="Ngau W.C."/>
            <person name="Otillar B."/>
            <person name="Poliakov A."/>
            <person name="Porter A."/>
            <person name="Szajkowski L."/>
            <person name="Werner G."/>
            <person name="Zhou K."/>
            <person name="Grigoriev I.V."/>
            <person name="Rokhsar D.S."/>
            <person name="Grossman A.R."/>
        </authorList>
    </citation>
    <scope>NUCLEOTIDE SEQUENCE [LARGE SCALE GENOMIC DNA]</scope>
    <source>
        <strain evidence="4">CC-503</strain>
    </source>
</reference>
<dbReference type="OrthoDB" id="514964at2759"/>
<proteinExistence type="predicted"/>
<dbReference type="KEGG" id="cre:CHLRE_07g348500v5"/>
<dbReference type="Proteomes" id="UP000006906">
    <property type="component" value="Chromosome 7"/>
</dbReference>
<sequence length="356" mass="40247">MQGALRGLGARPPTNCGGASCSGRVGPCSAQLNPRGMVPTVGRGHQHRILPPCRITSTQKELFQSKEAKDMNIEDKGEDLYMDLPDPQVFDAEKGPLEKRIQRTFDQAVKDDIVDLRDTEYWFSTPEETWNSKPQRVHFMEQDEEPLTPQAWHPPQEGLPEGDERIAFTELEEGRVYLGMVTDVWLYHGVQVDIGAEFDGLIPCTEEQWELAVDHIDVGEVVLVEVHKMRQPGLYRWPLQLKFCVKGLQDLMTPPDEYTSPVDHGWAVDQGWSAEDIAEAAGRQLEVPSYFMPHDEQKQAEDVIDGYGTGEMYWRSSRSEPLEDYVDDPLEDPAAEQMKRRQAEVDAAAADLLRGL</sequence>
<dbReference type="PANTHER" id="PTHR36371:SF1">
    <property type="entry name" value="PROTEIN PLASTID TRANSCRIPTIONALLY ACTIVE 10"/>
    <property type="match status" value="1"/>
</dbReference>
<dbReference type="GO" id="GO:0003723">
    <property type="term" value="F:RNA binding"/>
    <property type="evidence" value="ECO:0007669"/>
    <property type="project" value="InterPro"/>
</dbReference>
<dbReference type="InterPro" id="IPR003029">
    <property type="entry name" value="S1_domain"/>
</dbReference>
<dbReference type="AlphaFoldDB" id="A0A2K3DL30"/>
<dbReference type="InterPro" id="IPR044967">
    <property type="entry name" value="PTAC10"/>
</dbReference>
<accession>A0A2K3DL30</accession>
<evidence type="ECO:0000259" key="2">
    <source>
        <dbReference type="PROSITE" id="PS50126"/>
    </source>
</evidence>
<dbReference type="PROSITE" id="PS50126">
    <property type="entry name" value="S1"/>
    <property type="match status" value="1"/>
</dbReference>